<proteinExistence type="predicted"/>
<reference evidence="1 2" key="1">
    <citation type="submission" date="2018-06" db="EMBL/GenBank/DDBJ databases">
        <title>Genomic Encyclopedia of Archaeal and Bacterial Type Strains, Phase II (KMG-II): from individual species to whole genera.</title>
        <authorList>
            <person name="Goeker M."/>
        </authorList>
    </citation>
    <scope>NUCLEOTIDE SEQUENCE [LARGE SCALE GENOMIC DNA]</scope>
    <source>
        <strain evidence="1 2">DSM 6779</strain>
    </source>
</reference>
<comment type="caution">
    <text evidence="1">The sequence shown here is derived from an EMBL/GenBank/DDBJ whole genome shotgun (WGS) entry which is preliminary data.</text>
</comment>
<protein>
    <submittedName>
        <fullName evidence="1">Uncharacterized protein</fullName>
    </submittedName>
</protein>
<organism evidence="1 2">
    <name type="scientific">Breznakibacter xylanolyticus</name>
    <dbReference type="NCBI Taxonomy" id="990"/>
    <lineage>
        <taxon>Bacteria</taxon>
        <taxon>Pseudomonadati</taxon>
        <taxon>Bacteroidota</taxon>
        <taxon>Bacteroidia</taxon>
        <taxon>Marinilabiliales</taxon>
        <taxon>Marinilabiliaceae</taxon>
        <taxon>Breznakibacter</taxon>
    </lineage>
</organism>
<accession>A0A2W7N0E5</accession>
<dbReference type="EMBL" id="QKZK01000025">
    <property type="protein sequence ID" value="PZX13540.1"/>
    <property type="molecule type" value="Genomic_DNA"/>
</dbReference>
<keyword evidence="2" id="KW-1185">Reference proteome</keyword>
<dbReference type="AlphaFoldDB" id="A0A2W7N0E5"/>
<evidence type="ECO:0000313" key="2">
    <source>
        <dbReference type="Proteomes" id="UP000249239"/>
    </source>
</evidence>
<name>A0A2W7N0E5_9BACT</name>
<dbReference type="Proteomes" id="UP000249239">
    <property type="component" value="Unassembled WGS sequence"/>
</dbReference>
<sequence length="45" mass="5377">MPDITTHTRMIHTNHRLVSRYSLLNTFYLNEKSHINCINILKYAC</sequence>
<gene>
    <name evidence="1" type="ORF">LX69_02651</name>
</gene>
<evidence type="ECO:0000313" key="1">
    <source>
        <dbReference type="EMBL" id="PZX13540.1"/>
    </source>
</evidence>